<keyword evidence="1" id="KW-1185">Reference proteome</keyword>
<name>A0A914HI73_GLORO</name>
<evidence type="ECO:0000313" key="2">
    <source>
        <dbReference type="WBParaSite" id="Gr19_v10_g176.t1"/>
    </source>
</evidence>
<dbReference type="WBParaSite" id="Gr19_v10_g176.t1">
    <property type="protein sequence ID" value="Gr19_v10_g176.t1"/>
    <property type="gene ID" value="Gr19_v10_g176"/>
</dbReference>
<organism evidence="1 2">
    <name type="scientific">Globodera rostochiensis</name>
    <name type="common">Golden nematode worm</name>
    <name type="synonym">Heterodera rostochiensis</name>
    <dbReference type="NCBI Taxonomy" id="31243"/>
    <lineage>
        <taxon>Eukaryota</taxon>
        <taxon>Metazoa</taxon>
        <taxon>Ecdysozoa</taxon>
        <taxon>Nematoda</taxon>
        <taxon>Chromadorea</taxon>
        <taxon>Rhabditida</taxon>
        <taxon>Tylenchina</taxon>
        <taxon>Tylenchomorpha</taxon>
        <taxon>Tylenchoidea</taxon>
        <taxon>Heteroderidae</taxon>
        <taxon>Heteroderinae</taxon>
        <taxon>Globodera</taxon>
    </lineage>
</organism>
<reference evidence="2" key="1">
    <citation type="submission" date="2022-11" db="UniProtKB">
        <authorList>
            <consortium name="WormBaseParasite"/>
        </authorList>
    </citation>
    <scope>IDENTIFICATION</scope>
</reference>
<protein>
    <submittedName>
        <fullName evidence="2">Ubiquitin-like domain-containing protein</fullName>
    </submittedName>
</protein>
<accession>A0A914HI73</accession>
<proteinExistence type="predicted"/>
<dbReference type="Proteomes" id="UP000887572">
    <property type="component" value="Unplaced"/>
</dbReference>
<sequence length="375" mass="40906">MTSWLFFKLSHKKDDNIYRCSSNFTLSISLTIGSYLQTKMVQILKSNGGLTIVNSSQTVEEAIKHCVGGEHSPQNDYALIFFGRKLGSDQRLADVPHLDDESRPVRLFCRKVPGARAELGRVEVDKLRTQCRTMYQNLGEELQQNLDTYMVDQKCAMFSATLKDHPELLHDPLAISIVKDMRLLVPAIIENDEFAYEHPVCAKILKKALLQFGIMQQRPDPFMAQRPFNLAGQHVRNAPGRGGAVTTGTPNAVTTPPITADMLNQALTTIAMDSAHVAGPSQTAQPQQTATPMEPSIVTSAAQRVAEFAVQLGAGDGGRRCGAGAANSDCHAPSKLIVLCCFSFMSTLSISRTIGETDISRRADPPSSPMSTVKS</sequence>
<dbReference type="AlphaFoldDB" id="A0A914HI73"/>
<evidence type="ECO:0000313" key="1">
    <source>
        <dbReference type="Proteomes" id="UP000887572"/>
    </source>
</evidence>